<comment type="caution">
    <text evidence="1">The sequence shown here is derived from an EMBL/GenBank/DDBJ whole genome shotgun (WGS) entry which is preliminary data.</text>
</comment>
<keyword evidence="2" id="KW-1185">Reference proteome</keyword>
<organism evidence="1 2">
    <name type="scientific">Lithocarpus litseifolius</name>
    <dbReference type="NCBI Taxonomy" id="425828"/>
    <lineage>
        <taxon>Eukaryota</taxon>
        <taxon>Viridiplantae</taxon>
        <taxon>Streptophyta</taxon>
        <taxon>Embryophyta</taxon>
        <taxon>Tracheophyta</taxon>
        <taxon>Spermatophyta</taxon>
        <taxon>Magnoliopsida</taxon>
        <taxon>eudicotyledons</taxon>
        <taxon>Gunneridae</taxon>
        <taxon>Pentapetalae</taxon>
        <taxon>rosids</taxon>
        <taxon>fabids</taxon>
        <taxon>Fagales</taxon>
        <taxon>Fagaceae</taxon>
        <taxon>Lithocarpus</taxon>
    </lineage>
</organism>
<dbReference type="EMBL" id="JAZDWU010000010">
    <property type="protein sequence ID" value="KAK9988575.1"/>
    <property type="molecule type" value="Genomic_DNA"/>
</dbReference>
<reference evidence="1 2" key="1">
    <citation type="submission" date="2024-01" db="EMBL/GenBank/DDBJ databases">
        <title>A telomere-to-telomere, gap-free genome of sweet tea (Lithocarpus litseifolius).</title>
        <authorList>
            <person name="Zhou J."/>
        </authorList>
    </citation>
    <scope>NUCLEOTIDE SEQUENCE [LARGE SCALE GENOMIC DNA]</scope>
    <source>
        <strain evidence="1">Zhou-2022a</strain>
        <tissue evidence="1">Leaf</tissue>
    </source>
</reference>
<proteinExistence type="predicted"/>
<evidence type="ECO:0000313" key="2">
    <source>
        <dbReference type="Proteomes" id="UP001459277"/>
    </source>
</evidence>
<dbReference type="Proteomes" id="UP001459277">
    <property type="component" value="Unassembled WGS sequence"/>
</dbReference>
<evidence type="ECO:0000313" key="1">
    <source>
        <dbReference type="EMBL" id="KAK9988575.1"/>
    </source>
</evidence>
<name>A0AAW2BWZ2_9ROSI</name>
<gene>
    <name evidence="1" type="ORF">SO802_028814</name>
</gene>
<accession>A0AAW2BWZ2</accession>
<protein>
    <submittedName>
        <fullName evidence="1">Uncharacterized protein</fullName>
    </submittedName>
</protein>
<dbReference type="AlphaFoldDB" id="A0AAW2BWZ2"/>
<sequence>MSSSSNGSSFLTFHGKKYDPTFDWHDEEGLLQDLKTHAPYSHMDIMSLKSQGNLQVLKNTWEALSPDIQNIINEAGFGTFFETLLNQETHEHKNLQLLLALAECFWDTFHFPSIGKVMLTPYDFSVITGLRLGGERICVNDSLTSIEIKKFLGVVPSRMKSKNIPLSWLCENIPQCDTMAKAARMAKAAP</sequence>